<protein>
    <submittedName>
        <fullName evidence="2">Uncharacterized protein</fullName>
    </submittedName>
</protein>
<evidence type="ECO:0000313" key="3">
    <source>
        <dbReference type="Proteomes" id="UP000192491"/>
    </source>
</evidence>
<name>A0A1Y1QMJ8_9GAMM</name>
<keyword evidence="1" id="KW-0812">Transmembrane</keyword>
<feature type="transmembrane region" description="Helical" evidence="1">
    <location>
        <begin position="73"/>
        <end position="90"/>
    </location>
</feature>
<dbReference type="AlphaFoldDB" id="A0A1Y1QMJ8"/>
<dbReference type="EMBL" id="MTEJ01000152">
    <property type="protein sequence ID" value="OQX09145.1"/>
    <property type="molecule type" value="Genomic_DNA"/>
</dbReference>
<comment type="caution">
    <text evidence="2">The sequence shown here is derived from an EMBL/GenBank/DDBJ whole genome shotgun (WGS) entry which is preliminary data.</text>
</comment>
<feature type="transmembrane region" description="Helical" evidence="1">
    <location>
        <begin position="33"/>
        <end position="53"/>
    </location>
</feature>
<proteinExistence type="predicted"/>
<gene>
    <name evidence="2" type="ORF">BWK73_23580</name>
</gene>
<dbReference type="NCBIfam" id="NF037976">
    <property type="entry name" value="gtrA_1"/>
    <property type="match status" value="1"/>
</dbReference>
<evidence type="ECO:0000256" key="1">
    <source>
        <dbReference type="SAM" id="Phobius"/>
    </source>
</evidence>
<reference evidence="2 3" key="1">
    <citation type="submission" date="2017-01" db="EMBL/GenBank/DDBJ databases">
        <title>Novel large sulfur bacteria in the metagenomes of groundwater-fed chemosynthetic microbial mats in the Lake Huron basin.</title>
        <authorList>
            <person name="Sharrar A.M."/>
            <person name="Flood B.E."/>
            <person name="Bailey J.V."/>
            <person name="Jones D.S."/>
            <person name="Biddanda B."/>
            <person name="Ruberg S.A."/>
            <person name="Marcus D.N."/>
            <person name="Dick G.J."/>
        </authorList>
    </citation>
    <scope>NUCLEOTIDE SEQUENCE [LARGE SCALE GENOMIC DNA]</scope>
    <source>
        <strain evidence="2">A8</strain>
    </source>
</reference>
<keyword evidence="1" id="KW-0472">Membrane</keyword>
<organism evidence="2 3">
    <name type="scientific">Thiothrix lacustris</name>
    <dbReference type="NCBI Taxonomy" id="525917"/>
    <lineage>
        <taxon>Bacteria</taxon>
        <taxon>Pseudomonadati</taxon>
        <taxon>Pseudomonadota</taxon>
        <taxon>Gammaproteobacteria</taxon>
        <taxon>Thiotrichales</taxon>
        <taxon>Thiotrichaceae</taxon>
        <taxon>Thiothrix</taxon>
    </lineage>
</organism>
<sequence>MTLVFTYALFALIAIIANIGVQAAVMRIYEGSFAIELSVLSGTAAGLLVKYTLDKHYIFRFPTRDAMHNSKTFLLYTATGIITTLIFWGFEFGFQEIFQTNSMRYLGGIMGLSIGYVIKYQLDKRHVFR</sequence>
<evidence type="ECO:0000313" key="2">
    <source>
        <dbReference type="EMBL" id="OQX09145.1"/>
    </source>
</evidence>
<accession>A0A1Y1QMJ8</accession>
<dbReference type="Proteomes" id="UP000192491">
    <property type="component" value="Unassembled WGS sequence"/>
</dbReference>
<keyword evidence="1" id="KW-1133">Transmembrane helix</keyword>
<feature type="transmembrane region" description="Helical" evidence="1">
    <location>
        <begin position="102"/>
        <end position="122"/>
    </location>
</feature>